<feature type="chain" id="PRO_5028123979" evidence="12">
    <location>
        <begin position="24"/>
        <end position="5909"/>
    </location>
</feature>
<feature type="transmembrane region" description="Helical" evidence="11">
    <location>
        <begin position="5788"/>
        <end position="5812"/>
    </location>
</feature>
<dbReference type="FunFam" id="1.20.1070.10:FF:000058">
    <property type="entry name" value="Adhesion G protein-coupled receptor F5"/>
    <property type="match status" value="1"/>
</dbReference>
<evidence type="ECO:0000256" key="5">
    <source>
        <dbReference type="ARBA" id="ARBA00022729"/>
    </source>
</evidence>
<dbReference type="SUPFAM" id="SSF48726">
    <property type="entry name" value="Immunoglobulin"/>
    <property type="match status" value="1"/>
</dbReference>
<dbReference type="InterPro" id="IPR036364">
    <property type="entry name" value="SEA_dom_sf"/>
</dbReference>
<evidence type="ECO:0000256" key="12">
    <source>
        <dbReference type="SAM" id="SignalP"/>
    </source>
</evidence>
<evidence type="ECO:0000256" key="11">
    <source>
        <dbReference type="SAM" id="Phobius"/>
    </source>
</evidence>
<accession>A0A6P7HHF8</accession>
<feature type="domain" description="G-protein coupled receptors family 2 profile 2" evidence="15">
    <location>
        <begin position="5576"/>
        <end position="5842"/>
    </location>
</feature>
<feature type="domain" description="Ig-like" evidence="16">
    <location>
        <begin position="5062"/>
        <end position="5134"/>
    </location>
</feature>
<dbReference type="CTD" id="565101"/>
<dbReference type="Pfam" id="PF00002">
    <property type="entry name" value="7tm_2"/>
    <property type="match status" value="1"/>
</dbReference>
<evidence type="ECO:0000256" key="8">
    <source>
        <dbReference type="ARBA" id="ARBA00023157"/>
    </source>
</evidence>
<dbReference type="GO" id="GO:0005886">
    <property type="term" value="C:plasma membrane"/>
    <property type="evidence" value="ECO:0007669"/>
    <property type="project" value="UniProtKB-SubCell"/>
</dbReference>
<feature type="transmembrane region" description="Helical" evidence="11">
    <location>
        <begin position="5578"/>
        <end position="5597"/>
    </location>
</feature>
<dbReference type="InterPro" id="IPR057400">
    <property type="entry name" value="ADGRF3/5_N"/>
</dbReference>
<evidence type="ECO:0000256" key="7">
    <source>
        <dbReference type="ARBA" id="ARBA00023136"/>
    </source>
</evidence>
<dbReference type="InterPro" id="IPR036179">
    <property type="entry name" value="Ig-like_dom_sf"/>
</dbReference>
<dbReference type="InterPro" id="IPR007110">
    <property type="entry name" value="Ig-like_dom"/>
</dbReference>
<dbReference type="OrthoDB" id="10040049at2759"/>
<name>A0A6P7HHF8_9TELE</name>
<feature type="region of interest" description="Disordered" evidence="10">
    <location>
        <begin position="4556"/>
        <end position="4593"/>
    </location>
</feature>
<dbReference type="PROSITE" id="PS50024">
    <property type="entry name" value="SEA"/>
    <property type="match status" value="1"/>
</dbReference>
<dbReference type="PROSITE" id="PS50221">
    <property type="entry name" value="GAIN_B"/>
    <property type="match status" value="1"/>
</dbReference>
<feature type="region of interest" description="Disordered" evidence="10">
    <location>
        <begin position="4854"/>
        <end position="4955"/>
    </location>
</feature>
<dbReference type="RefSeq" id="XP_028253413.1">
    <property type="nucleotide sequence ID" value="XM_028397612.1"/>
</dbReference>
<feature type="domain" description="SEA" evidence="13">
    <location>
        <begin position="4955"/>
        <end position="5065"/>
    </location>
</feature>
<evidence type="ECO:0000259" key="16">
    <source>
        <dbReference type="PROSITE" id="PS50835"/>
    </source>
</evidence>
<dbReference type="InterPro" id="IPR051587">
    <property type="entry name" value="Adhesion_GPCR"/>
</dbReference>
<evidence type="ECO:0000256" key="6">
    <source>
        <dbReference type="ARBA" id="ARBA00022989"/>
    </source>
</evidence>
<feature type="signal peptide" evidence="12">
    <location>
        <begin position="1"/>
        <end position="23"/>
    </location>
</feature>
<gene>
    <name evidence="18" type="primary">adgrf6</name>
</gene>
<dbReference type="InterPro" id="IPR057244">
    <property type="entry name" value="GAIN_B"/>
</dbReference>
<evidence type="ECO:0000313" key="18">
    <source>
        <dbReference type="RefSeq" id="XP_028253413.1"/>
    </source>
</evidence>
<organism evidence="17 18">
    <name type="scientific">Parambassis ranga</name>
    <name type="common">Indian glassy fish</name>
    <dbReference type="NCBI Taxonomy" id="210632"/>
    <lineage>
        <taxon>Eukaryota</taxon>
        <taxon>Metazoa</taxon>
        <taxon>Chordata</taxon>
        <taxon>Craniata</taxon>
        <taxon>Vertebrata</taxon>
        <taxon>Euteleostomi</taxon>
        <taxon>Actinopterygii</taxon>
        <taxon>Neopterygii</taxon>
        <taxon>Teleostei</taxon>
        <taxon>Neoteleostei</taxon>
        <taxon>Acanthomorphata</taxon>
        <taxon>Ovalentaria</taxon>
        <taxon>Ambassidae</taxon>
        <taxon>Parambassis</taxon>
    </lineage>
</organism>
<dbReference type="SMART" id="SM00303">
    <property type="entry name" value="GPS"/>
    <property type="match status" value="1"/>
</dbReference>
<dbReference type="InterPro" id="IPR008078">
    <property type="entry name" value="GPCR_2_Ig-hepta-like_rcpt"/>
</dbReference>
<protein>
    <submittedName>
        <fullName evidence="18">Uncharacterized protein adgrf6 isoform X1</fullName>
    </submittedName>
</protein>
<dbReference type="GeneID" id="114428876"/>
<evidence type="ECO:0000256" key="3">
    <source>
        <dbReference type="ARBA" id="ARBA00022475"/>
    </source>
</evidence>
<keyword evidence="4 11" id="KW-0812">Transmembrane</keyword>
<evidence type="ECO:0000256" key="1">
    <source>
        <dbReference type="ARBA" id="ARBA00004651"/>
    </source>
</evidence>
<sequence length="5909" mass="648741">MAIFKHALIISVFVLTLLLETRNFGGFSNLVLPEYHEGFLPHARHRRSASSEEFNYTVEIVLNSTNVRSAEQLLSAFNATSFPIQLDNNTQISEISVTTLCLSNGTASQCKCEEQFAWPYSTCVKYGACDYITGGTCKCISAIPADDRFCQPITELQSKIEYEVAVELNVTDSQTVDYLRSLLNSGNYSLALGATANLTDINITTVCSVNGTNIQCRCEDQYVWSYENCVTYGACDEITDHTCTCINSIPSNGQYCQSTELVQLYEYIVDIEVIVANATVIMQFVDAVENISFPLRVSSTINITQIKIIFTVPPIVYEYLVLIEVNTTDTNQLRTTIQSLTFPLQVSSAVNISDANITTVCSPDGVGFQCRCEDAYLWPCEKCATYGKCDGDRNNPCKCIKAIPTDGQFCEPVKQYYTVCPVTTSAPSTAPPDVHEYLVSVELNTTEVTVINNLRTTLDNTSYPVTINDQIRLSDINITTVCSPSSAGFQCRCEDEYRWSCDQCLMYSSCDNITDNTCGCINNIPANGQYCQSVYRTNFTACPPPTTPPVLRKYKVVVQLNTTNITQIDHLRITLRNSSYPIPITSRTQLSDINITTVCSPSSAGFQCRCEDEYRWSCDQCRTHGSCDSITNNTCGCINSFPANGQYCQSVYQTNFSACPPTTAPPTPTPTPITNATTPPVVHEYLVSVELNTTEVTVINNLRTTLDNTSYPITINDQIQLSDINITTVCSPSSAGFQCRCEDEYRWSCDQCLMYSSCDNITDNTCGCINNIPANGQYCQSVYQTNFTACPPTTAPPVVHEYLVSVELNTTEVTVINNLRTTLDNTSYPVTISNQIQLSDINITTVCSPSSAGFQCRCEDEYRWSCDQCLMYSSCDNITDNTCGCINNIPANGQYCQSVYQANFTACPPTTAPPVVHEYLVSVELNTTEVTVINNLRTTLDNTSYPVTINDQIQLSDINITTVCSPSSAGFQCKCEDEYRWSCDQCVMYSSCDNITDNTCGCINNIPANGQYCQSVYRTNFTACPPTTAPPVVHEYLVSVELNTTEVTVINNLRTTLDNTSYPVTISNQIQLSDINITTVCSPSSAGFQCRCEDEYRWSCDQCLMYSSCDYITDNTCGCINNIPANGQYCQSVYRTNFTACPPTTAPPVVHEYLVSVELNTTEVTVINNLRTTLDNTSYPVTISNQIQLSDINMTTVCSPSSAGFQCRCEDEYRWSCDQCLMYRSCDNITDNTCGCINNIPANGQYCQSVYRTNFTACPTTPAPTTTVPPLVHDYLVSVELNTTNMTVINNLRTTLDNTSYPITINNQIQLADINITTVCSPSSAGFQCRCEDEYRWSCDQCRTHGSCDSITNNTCGCINNIPANGQYCQSVYQTNFSACPPTTAPPTPTPTPITNATTPPVVHEYLVSVELNTTEVTVINNLRTTLDNTSYPITINDQIQLSDINITTVCSPSSAGFQCRCEDEYRWSCDQCLMYSSCDNITDNTCGCINNIPANGQYCQSVYRTNFTACPPTTAPPVVHEYLVSVELNTTEVTVINNLRNTLDNTSYPVTINNQIQLSDINITTVCSPSSAGFQCRCEDEYRWSCDQCLMYSSCDNITDNTCGCINNIPANGQYCQSVYRTNFTACPPTTAPPVVHEYLVSVELNTTEVTVINNLRNTLDNTSYPVTISNQIQLSDINITTVCSPSSAGFQCRCEDEYRWSCDQCVMYSSCDNITDNTCGCINNIPANGQYCQSVYRTNFTACPPTTAPPVVHEYLVSVELNTTEVTVINNLRTTLDNTSYPITISNQIQLSDINITTVCSPSSAGFQCRCEDEYRWSCDQCLMYSSCDNITDNTCGCINNIPANGQYCQSVYRTNFTACPTTPAPTTIPPLVHDYLVSVELNTTNMTVINNLRTTLDNTSYPVTINNQIQLSDINITTVCSPSSAGFQCRCEDEYRWSCDQCLMYSSCDNITDNTCGCINNIPANGQYCQSVYRTNFTACPPPTTPAVLQNYRIVVQLNTTNITQIDHLRITLRNSSYPIPITSRTQLSDINITTVCSPSSAGFQCRCEDEYRWSCDQCRTHGSCDSITNNTCGCINSFPANGQYCQSVYQTNFSACPPTTAPPTPTTTPITNATTPPVVHEYLVSVELNTTEVTVINNLRTTLDNTSYPITINDQIQLSDINITTVCSPSSAGFQCRCEDEYRWSCDQCLMYSSCDNITDNTCGCINNIPANGQYCQSVYRTNFTACPPTTAPPVVHEYLVSVELNTTEVTVINNLRNTLDNTSYPVIINDQIQLSDINITTVCSPSSAGFQCRCEDEYRWSCDQCLMYSSCDNITNNTCGCINNIPANGQYCQSVYQANFTVCPTTPAPTTTVPPLVHDYLVSVELNTTNMTVINNLRVILNNLSYPITVNNQIQLSDINITTVCSPSSAGFQCRCEDEYRWSCDQCLMYSSCDYITDNTCGCINNIPANGQYCQSVYQANFTVCPTTPAPTTTVPPLVHDYLVSVELNTTNMTVINNLRVILNNLSYPITVNNQIQLSDINITTVCSPSSAGFQCRCEDEYRWSCDQCLTYESCDSITNNTCGCINSFPANGQYCQSVYQTNFTACPTTPAPTTTIPPLVHDYLVSVELNTTNMIVINNLRVILNNLSYPITVNNQIQLFDINITTVCSPSSAGFQCRCEDEYRWSCDQCLTYESCDSITNNTCGCINSFPANGQYCQSVYQTNFSACPPTTAPPTPTPTPITNATTPPVVHEYLVSVELNTTEVTVINNLRTTLDNTSYPITINDQIQLSDINITTVCSPSSAGFQCRCEDEYRWSCDQCLMYSSCDNITDNTCGCINNIPANGQYCQSVYRTNFTACPTTTAPTTTVPPLVHDYLVSVELNTTNMTVINNLRVILNNLSYPITVNNQIQLSDINITTVCSPSSAGFQCRCEDEYRWSCDQCLTYESCDSITNNTCGCINSFPANGQYCQSVYQTNFTACPTTTAPTTTTTVPPLVHDYLVSVELNTTNMTVINNLRVILNNLSYPITVNNQIQLSDINITTVCSPSSAGFQCRCENEYRWSCDQCLMYSSCDNITDNTCGCINSFPANGQYCQSVYQTNFSACPSTPAPPTPSTTPILTTNASTPAKTLPPLVHQYLLSVELRARNITVMNRVTELLRSISYPFTISDQIQVSDVNITTVCSPSSAGFQCRCEDEYRWSCDQCQTYGSCDSITNNTCGCINSFPANGQYCQSVYQTNFSACPPTTAPPTPTPTPMTNATTPPVVHEYLVSVELNTTEVTVINNLRTTLDNTSYPVTINDQIQLSDINITTVCSPSSAGFQCRCEDEYRWSCDQCLMYSSCDNITDNTCGCINNIPANGQYCQSVYQTNFTACPTTTAPTTTTTVPPLVHDYLVSVELNTTNMTVINNLRVILNNLSYPITVNNQIQLSDINITTVCSPSSAGFQCRCEDEYRWSCDQCRTHGSCDSITNNTCGCINSFPANGQYCQSVYQTNFTACPTTTAPTTTTTVPPLVHDYLVSVELNTTNMTVINNLRVILNNLSYPITVNNQIQLSDINITTVCSPSSAGFQCRCEDEYRWSCDQCLMYSSCDNITDNTCGCINSFPANGQYCQSVYRTNFSACPSTPAPPTPSTTPILTTNASTPAKTLPPLVHQYLLSVELRARNITVMNRVTELLRSISYPFTISDQIQVSDVNITTVCSPSSAGFQCRCEDEYRWSCDQCQTYGSCDSITNNTCGCINSFPANGQYCQSVYQTNFSACPPTTAPPTPTPTPMTNATTPPVVHEYLVSVELNTTEVTVINNLRTTLDNTSYPVTINDQIQLSDINITTVCSPSSAGFQCRCEDEYRWSCDQCLMYSSCDNITNNTCGCINNIPANGQYCQSVYQTNFTACPTTTAPTTTTTVPPLVHDYLVSVELNTTNMTVINNLRVILNNLSYPITVNNQIQLSDINITTVCSPSSAGFQCRCEDEYRWSCDQCRTHGSCDSITNNTCGCINSFPANGQYCQSVYQTNFTACPTTTAPTTTTTVPPLVHDYLVSVELNTTNMTVINNLRVILNNLSYPITVNNQIQLSDINITTVCSPSSAGFQCRCEDEYRWSCDQCLTYESCDSITNNTCGCINSFPANGQYCQSVYQTNFSACPPTTAPPTPSTTPEPTTNATIPPLVHQYLLSVELRARNITVIDRLRELLRSISYPVTISDQIQVSDVNITTVCSPSSAGFQCRCEDEYRWSCDQCVMYGSCDNITDNTCGCINNIPANGQYCQSVYRYNFSSCPPTTLAPTTPGTTPVPPTNASTTTAATTTTPEPTTNASTTSPATTLPPLVHQYLLSVELRARNITVMKRVMELLRSISYPVTISDQIQVSDANITTVCSPSSAGFQCRCEDKYRWSCDQCQTYGSCDNITDNTCGCINNIPANGQYCQSVYQTNFSACPPTTTPPTPGTTPEPTTAATIPPLVHQYLLSVELRARNITVMNRVMELLRNLSYPVTISDQIQVSDANITTVCSPSSAGFQCRCEDEYRWSCDQCVMYGSCDNITDNTCGCINNIPANGQYCQSVYRYNFSSCPPTTLAPTTPGTTPVPPTNASTTTAATTTTPEPTTNASTTSPATTLPPLVHQYLLSVELRARNITVMNRVTELLRSISYPFTISDQIQVSDVNITTVCSPSSAGFQCRCEDEYRWSCDQCQTYGSCDNITDNTCGCINNIPANGQYCQSVYQTNFSACPPTTAPPTPSTTPEPTTNASTTTPATIPPLVHQYLLSVELRARNITVIDRLRELLRSISYPVTISDQIQVSDVNITTVCSPSSAGFQCRCEDEYRWSCDQCVMYGSCDNITDNTCGCINNIPANGQYCQSVYQTNFPACTPTFTTATTPSTTQAGTTAESTTDTSTTAESTTDTSTTTTATTTTPEPTTNTSTTPEPTTAATTPTTAATAATTTTATTAATTTTSTTSTTSTTTSTTTITTSTSTTTPPKEVNVTMAITLKLDYTPDLADSSSAAYKYLAGKIHSVLRDEYGSRNGIKGAFVIRFRKGSVITDVVIQISEGSANAVTEGNKNLKEAMKEVAEVTSVVAQYNSLEPIPPPAPVYRGQNMMLTCGPPETDVGVISSAEWKFDGLPINIASTRKIIKLSGKQSTLTIASVISADAGFYECILNGDKFIYYQKGNVAADKIKQAPNIRLEPNVNVKCQVGTSVPLQCCVQSPYTVKWYDGTQVLISVPAEEANCIKYNYQMTSCESVTLKTFTCKVDLSDLDSHQQTTLNVFIDTPVCDDPEYGKGRVGDRANKRCDKGLEGNKAAVCESTKQWKVVEDTCIVSKIKDLLTVSEDLVKENVAGFSKNLSEAVLTEKTQISNSSATISAIVNILNNIANVSKVVNEQIMTNVLATVDVLIGDDAKASWTFLNANEKQKNASSELLGSMETLSTGLNGTFEIKTNRTLLRRTTFDDSYTTDLDNSIVVNINNSNVFNAFITTIAFATLHNVMPVRTSMYNYSLFNTTSNDTDPDTAINAAVVLVQINATIPNVTLSYSKLNKSLSLGPQCVFWNFTLFENNGAWDDEGCEFVSDINNTVTCRCDHLTSFSILMATDIPESLKQILDVITYVGVGISMASLVICLIIEGYVWKAITRNSTAFMRHVSIVNTALSLLIADICFIIGASIAANPIENPGVDYTVPVSPCSTATFFMHFFYLALFFWMLVSALLLFYRTVMVLSHMSRSTMLAIGFTLGYGCPLIIAVITVAATAGRQGYIRKDYACWLQWNDSMALLAMVIPALIIVFINIVIVIVVLFKMLRRGVGDAVQTDEKHTLVVLIRCVAILTPLFGLTWCLGVGTMVSSTDKGIHIAFAFFNSLQGFFILVFGTLFDSKIRNLLAKRTTTTTSSGSNPTRSTSAGISLSGLNLFGRLRGRRYVYHVSNNNSNSDSSPHESYSNI</sequence>
<dbReference type="SUPFAM" id="SSF82671">
    <property type="entry name" value="SEA domain"/>
    <property type="match status" value="1"/>
</dbReference>
<keyword evidence="8" id="KW-1015">Disulfide bond</keyword>
<dbReference type="PANTHER" id="PTHR45813:SF4">
    <property type="entry name" value="ADHESION G PROTEIN-COUPLED RECEPTOR F5"/>
    <property type="match status" value="1"/>
</dbReference>
<evidence type="ECO:0000259" key="13">
    <source>
        <dbReference type="PROSITE" id="PS50024"/>
    </source>
</evidence>
<dbReference type="InterPro" id="IPR000082">
    <property type="entry name" value="SEA_dom"/>
</dbReference>
<dbReference type="Gene3D" id="2.60.40.10">
    <property type="entry name" value="Immunoglobulins"/>
    <property type="match status" value="1"/>
</dbReference>
<feature type="transmembrane region" description="Helical" evidence="11">
    <location>
        <begin position="5618"/>
        <end position="5640"/>
    </location>
</feature>
<keyword evidence="17" id="KW-1185">Reference proteome</keyword>
<keyword evidence="9" id="KW-0325">Glycoprotein</keyword>
<dbReference type="SMART" id="SM00409">
    <property type="entry name" value="IG"/>
    <property type="match status" value="2"/>
</dbReference>
<dbReference type="Pfam" id="PF25387">
    <property type="entry name" value="ADGRF3_N"/>
    <property type="match status" value="38"/>
</dbReference>
<evidence type="ECO:0000256" key="4">
    <source>
        <dbReference type="ARBA" id="ARBA00022692"/>
    </source>
</evidence>
<dbReference type="InterPro" id="IPR003599">
    <property type="entry name" value="Ig_sub"/>
</dbReference>
<evidence type="ECO:0000256" key="2">
    <source>
        <dbReference type="ARBA" id="ARBA00007343"/>
    </source>
</evidence>
<dbReference type="PROSITE" id="PS50261">
    <property type="entry name" value="G_PROTEIN_RECEP_F2_4"/>
    <property type="match status" value="1"/>
</dbReference>
<feature type="domain" description="GAIN-B" evidence="14">
    <location>
        <begin position="5399"/>
        <end position="5570"/>
    </location>
</feature>
<evidence type="ECO:0000256" key="10">
    <source>
        <dbReference type="SAM" id="MobiDB-lite"/>
    </source>
</evidence>
<evidence type="ECO:0000256" key="9">
    <source>
        <dbReference type="ARBA" id="ARBA00023180"/>
    </source>
</evidence>
<feature type="region of interest" description="Disordered" evidence="10">
    <location>
        <begin position="4265"/>
        <end position="4302"/>
    </location>
</feature>
<keyword evidence="6 11" id="KW-1133">Transmembrane helix</keyword>
<evidence type="ECO:0000259" key="14">
    <source>
        <dbReference type="PROSITE" id="PS50221"/>
    </source>
</evidence>
<dbReference type="PANTHER" id="PTHR45813">
    <property type="entry name" value="IG-LIKE DOMAIN-CONTAINING PROTEIN"/>
    <property type="match status" value="1"/>
</dbReference>
<comment type="subcellular location">
    <subcellularLocation>
        <location evidence="1">Cell membrane</location>
        <topology evidence="1">Multi-pass membrane protein</topology>
    </subcellularLocation>
</comment>
<dbReference type="CDD" id="cd15932">
    <property type="entry name" value="7tmB2_GPR116-like_Adhesion_VI"/>
    <property type="match status" value="1"/>
</dbReference>
<dbReference type="Pfam" id="PF01390">
    <property type="entry name" value="SEA"/>
    <property type="match status" value="1"/>
</dbReference>
<dbReference type="GO" id="GO:0007166">
    <property type="term" value="P:cell surface receptor signaling pathway"/>
    <property type="evidence" value="ECO:0007669"/>
    <property type="project" value="InterPro"/>
</dbReference>
<keyword evidence="7 11" id="KW-0472">Membrane</keyword>
<dbReference type="GO" id="GO:0004930">
    <property type="term" value="F:G protein-coupled receptor activity"/>
    <property type="evidence" value="ECO:0007669"/>
    <property type="project" value="InterPro"/>
</dbReference>
<feature type="transmembrane region" description="Helical" evidence="11">
    <location>
        <begin position="5818"/>
        <end position="5841"/>
    </location>
</feature>
<feature type="compositionally biased region" description="Low complexity" evidence="10">
    <location>
        <begin position="4720"/>
        <end position="4730"/>
    </location>
</feature>
<feature type="compositionally biased region" description="Pro residues" evidence="10">
    <location>
        <begin position="4710"/>
        <end position="4719"/>
    </location>
</feature>
<dbReference type="InterPro" id="IPR013783">
    <property type="entry name" value="Ig-like_fold"/>
</dbReference>
<dbReference type="GO" id="GO:0007189">
    <property type="term" value="P:adenylate cyclase-activating G protein-coupled receptor signaling pathway"/>
    <property type="evidence" value="ECO:0007669"/>
    <property type="project" value="TreeGrafter"/>
</dbReference>
<evidence type="ECO:0000313" key="17">
    <source>
        <dbReference type="Proteomes" id="UP000515145"/>
    </source>
</evidence>
<reference evidence="18" key="1">
    <citation type="submission" date="2025-08" db="UniProtKB">
        <authorList>
            <consortium name="RefSeq"/>
        </authorList>
    </citation>
    <scope>IDENTIFICATION</scope>
</reference>
<keyword evidence="3" id="KW-1003">Cell membrane</keyword>
<dbReference type="Proteomes" id="UP000515145">
    <property type="component" value="Chromosome 24"/>
</dbReference>
<evidence type="ECO:0000259" key="15">
    <source>
        <dbReference type="PROSITE" id="PS50261"/>
    </source>
</evidence>
<dbReference type="PROSITE" id="PS50835">
    <property type="entry name" value="IG_LIKE"/>
    <property type="match status" value="1"/>
</dbReference>
<dbReference type="Pfam" id="PF01825">
    <property type="entry name" value="GPS"/>
    <property type="match status" value="1"/>
</dbReference>
<dbReference type="InterPro" id="IPR017981">
    <property type="entry name" value="GPCR_2-like_7TM"/>
</dbReference>
<dbReference type="PRINTS" id="PR01695">
    <property type="entry name" value="IGHEPTARCPTR"/>
</dbReference>
<dbReference type="Gene3D" id="1.20.1070.10">
    <property type="entry name" value="Rhodopsin 7-helix transmembrane proteins"/>
    <property type="match status" value="1"/>
</dbReference>
<proteinExistence type="inferred from homology"/>
<feature type="transmembrane region" description="Helical" evidence="11">
    <location>
        <begin position="5660"/>
        <end position="5684"/>
    </location>
</feature>
<dbReference type="InterPro" id="IPR000203">
    <property type="entry name" value="GPS"/>
</dbReference>
<dbReference type="InParanoid" id="A0A6P7HHF8"/>
<keyword evidence="5 12" id="KW-0732">Signal</keyword>
<comment type="similarity">
    <text evidence="2">Belongs to the G-protein coupled receptor 2 family. Adhesion G-protein coupled receptor (ADGR) subfamily.</text>
</comment>
<feature type="transmembrane region" description="Helical" evidence="11">
    <location>
        <begin position="5742"/>
        <end position="5767"/>
    </location>
</feature>
<feature type="transmembrane region" description="Helical" evidence="11">
    <location>
        <begin position="5696"/>
        <end position="5722"/>
    </location>
</feature>
<dbReference type="PRINTS" id="PR00249">
    <property type="entry name" value="GPCRSECRETIN"/>
</dbReference>
<dbReference type="InterPro" id="IPR000832">
    <property type="entry name" value="GPCR_2_secretin-like"/>
</dbReference>
<feature type="region of interest" description="Disordered" evidence="10">
    <location>
        <begin position="4710"/>
        <end position="4730"/>
    </location>
</feature>